<dbReference type="InterPro" id="IPR036259">
    <property type="entry name" value="MFS_trans_sf"/>
</dbReference>
<evidence type="ECO:0000313" key="6">
    <source>
        <dbReference type="EMBL" id="AFD18256.1"/>
    </source>
</evidence>
<feature type="transmembrane region" description="Helical" evidence="4">
    <location>
        <begin position="79"/>
        <end position="97"/>
    </location>
</feature>
<feature type="transmembrane region" description="Helical" evidence="4">
    <location>
        <begin position="197"/>
        <end position="217"/>
    </location>
</feature>
<feature type="transmembrane region" description="Helical" evidence="4">
    <location>
        <begin position="303"/>
        <end position="325"/>
    </location>
</feature>
<protein>
    <submittedName>
        <fullName evidence="6">R1</fullName>
    </submittedName>
</protein>
<evidence type="ECO:0000256" key="4">
    <source>
        <dbReference type="SAM" id="Phobius"/>
    </source>
</evidence>
<feature type="transmembrane region" description="Helical" evidence="4">
    <location>
        <begin position="406"/>
        <end position="423"/>
    </location>
</feature>
<evidence type="ECO:0000259" key="5">
    <source>
        <dbReference type="PROSITE" id="PS50850"/>
    </source>
</evidence>
<name>H9BFC3_SARSR</name>
<dbReference type="InterPro" id="IPR011701">
    <property type="entry name" value="MFS"/>
</dbReference>
<keyword evidence="4" id="KW-0472">Membrane</keyword>
<dbReference type="Gene3D" id="1.20.1250.20">
    <property type="entry name" value="MFS general substrate transporter like domains"/>
    <property type="match status" value="2"/>
</dbReference>
<feature type="region of interest" description="Disordered" evidence="3">
    <location>
        <begin position="1"/>
        <end position="25"/>
    </location>
</feature>
<proteinExistence type="inferred from homology"/>
<comment type="similarity">
    <text evidence="2">Belongs to the major facilitator superfamily. Monocarboxylate porter (TC 2.A.1.13) family.</text>
</comment>
<dbReference type="Pfam" id="PF07690">
    <property type="entry name" value="MFS_1"/>
    <property type="match status" value="1"/>
</dbReference>
<feature type="domain" description="Major facilitator superfamily (MFS) profile" evidence="5">
    <location>
        <begin position="37"/>
        <end position="428"/>
    </location>
</feature>
<feature type="transmembrane region" description="Helical" evidence="4">
    <location>
        <begin position="39"/>
        <end position="59"/>
    </location>
</feature>
<dbReference type="InterPro" id="IPR050327">
    <property type="entry name" value="Proton-linked_MCT"/>
</dbReference>
<dbReference type="PANTHER" id="PTHR11360:SF177">
    <property type="entry name" value="RIBOFLAVIN TRANSPORTER MCH5"/>
    <property type="match status" value="1"/>
</dbReference>
<dbReference type="PROSITE" id="PS50850">
    <property type="entry name" value="MFS"/>
    <property type="match status" value="1"/>
</dbReference>
<evidence type="ECO:0000256" key="2">
    <source>
        <dbReference type="ARBA" id="ARBA00006727"/>
    </source>
</evidence>
<gene>
    <name evidence="6" type="primary">R1</name>
</gene>
<evidence type="ECO:0000256" key="3">
    <source>
        <dbReference type="SAM" id="MobiDB-lite"/>
    </source>
</evidence>
<feature type="transmembrane region" description="Helical" evidence="4">
    <location>
        <begin position="372"/>
        <end position="394"/>
    </location>
</feature>
<reference evidence="6" key="1">
    <citation type="submission" date="2011-11" db="EMBL/GenBank/DDBJ databases">
        <title>Fungal Tropolone Biosynthesis.</title>
        <authorList>
            <person name="Cox R.J."/>
            <person name="Harley K."/>
            <person name="Davison J."/>
        </authorList>
    </citation>
    <scope>NUCLEOTIDE SEQUENCE</scope>
    <source>
        <strain evidence="6">IMI 354451</strain>
    </source>
</reference>
<sequence length="435" mass="46716">MEATAVSETRPLLESSEYPEDRRNHAETELMPEEGLRGWLSVLGAWLCLFSTFGLLSAVGFFQSTYQQTVLQAYGPDTIAWIFAIQLALLWAPGPFFGRLVDSYGPTPVLLPGSALCVLGLSLTSFSTEYYQIFLAQGVMFGIGAGGVFTAAQVCMAQWFVRRRGLAAGVAATGSSLGGAVFSIFLDRMKDLVGFRVAIRCAAALIGVCLMLALLVVRARLPRAKWVAKLKWFDATIFKDRQFALYSTGAFLAMWGLWGPLAFIPGMVQNVGFPRSFSLELLSILNIATAPGRALPGLFADKIGVFHTISVSSLLTGTSILTLWLPFNFYPPTHGTFIVSAATYGLVSGAFVSLLMPCAAKAGSLDTLGQRFGTFQVVMAVSCLTGLPLTGAILNAQHRTDFSGTQLFSGLCSLIGGMFFVAASRAGRSRETHNV</sequence>
<dbReference type="AlphaFoldDB" id="H9BFC3"/>
<organism evidence="6">
    <name type="scientific">Sarocladium strictum</name>
    <name type="common">Black bundle disease fungus</name>
    <name type="synonym">Acremonium strictum</name>
    <dbReference type="NCBI Taxonomy" id="5046"/>
    <lineage>
        <taxon>Eukaryota</taxon>
        <taxon>Fungi</taxon>
        <taxon>Dikarya</taxon>
        <taxon>Ascomycota</taxon>
        <taxon>Pezizomycotina</taxon>
        <taxon>Sordariomycetes</taxon>
        <taxon>Hypocreomycetidae</taxon>
        <taxon>Hypocreales</taxon>
        <taxon>Sarocladiaceae</taxon>
        <taxon>Sarocladium</taxon>
    </lineage>
</organism>
<comment type="subcellular location">
    <subcellularLocation>
        <location evidence="1">Membrane</location>
        <topology evidence="1">Multi-pass membrane protein</topology>
    </subcellularLocation>
</comment>
<dbReference type="SUPFAM" id="SSF103473">
    <property type="entry name" value="MFS general substrate transporter"/>
    <property type="match status" value="1"/>
</dbReference>
<keyword evidence="4" id="KW-1133">Transmembrane helix</keyword>
<feature type="transmembrane region" description="Helical" evidence="4">
    <location>
        <begin position="133"/>
        <end position="154"/>
    </location>
</feature>
<feature type="transmembrane region" description="Helical" evidence="4">
    <location>
        <begin position="337"/>
        <end position="360"/>
    </location>
</feature>
<dbReference type="EMBL" id="JQ012797">
    <property type="protein sequence ID" value="AFD18256.1"/>
    <property type="molecule type" value="Genomic_DNA"/>
</dbReference>
<dbReference type="GO" id="GO:0022857">
    <property type="term" value="F:transmembrane transporter activity"/>
    <property type="evidence" value="ECO:0007669"/>
    <property type="project" value="InterPro"/>
</dbReference>
<keyword evidence="4" id="KW-0812">Transmembrane</keyword>
<accession>H9BFC3</accession>
<dbReference type="PANTHER" id="PTHR11360">
    <property type="entry name" value="MONOCARBOXYLATE TRANSPORTER"/>
    <property type="match status" value="1"/>
</dbReference>
<feature type="transmembrane region" description="Helical" evidence="4">
    <location>
        <begin position="243"/>
        <end position="264"/>
    </location>
</feature>
<evidence type="ECO:0000256" key="1">
    <source>
        <dbReference type="ARBA" id="ARBA00004141"/>
    </source>
</evidence>
<dbReference type="InterPro" id="IPR020846">
    <property type="entry name" value="MFS_dom"/>
</dbReference>
<dbReference type="GO" id="GO:0016020">
    <property type="term" value="C:membrane"/>
    <property type="evidence" value="ECO:0007669"/>
    <property type="project" value="UniProtKB-SubCell"/>
</dbReference>
<feature type="transmembrane region" description="Helical" evidence="4">
    <location>
        <begin position="166"/>
        <end position="185"/>
    </location>
</feature>